<keyword evidence="3" id="KW-1185">Reference proteome</keyword>
<dbReference type="AlphaFoldDB" id="A0A6G1FDX6"/>
<dbReference type="EMBL" id="SPHZ02000001">
    <property type="protein sequence ID" value="KAF0935146.1"/>
    <property type="molecule type" value="Genomic_DNA"/>
</dbReference>
<organism evidence="2 3">
    <name type="scientific">Oryza meyeriana var. granulata</name>
    <dbReference type="NCBI Taxonomy" id="110450"/>
    <lineage>
        <taxon>Eukaryota</taxon>
        <taxon>Viridiplantae</taxon>
        <taxon>Streptophyta</taxon>
        <taxon>Embryophyta</taxon>
        <taxon>Tracheophyta</taxon>
        <taxon>Spermatophyta</taxon>
        <taxon>Magnoliopsida</taxon>
        <taxon>Liliopsida</taxon>
        <taxon>Poales</taxon>
        <taxon>Poaceae</taxon>
        <taxon>BOP clade</taxon>
        <taxon>Oryzoideae</taxon>
        <taxon>Oryzeae</taxon>
        <taxon>Oryzinae</taxon>
        <taxon>Oryza</taxon>
        <taxon>Oryza meyeriana</taxon>
    </lineage>
</organism>
<evidence type="ECO:0000313" key="3">
    <source>
        <dbReference type="Proteomes" id="UP000479710"/>
    </source>
</evidence>
<comment type="caution">
    <text evidence="2">The sequence shown here is derived from an EMBL/GenBank/DDBJ whole genome shotgun (WGS) entry which is preliminary data.</text>
</comment>
<feature type="region of interest" description="Disordered" evidence="1">
    <location>
        <begin position="1"/>
        <end position="20"/>
    </location>
</feature>
<sequence length="172" mass="18369">MATSGNGAPGSQPPHPHAPAPAAGGRLYRCPVCPGPVIWRSCHDLRNHLYTIHPNEAAELAMPFTRYVETSRRERRVAAFLQGPAPPVPVAPPQRAPARSPTVRDTFVPLPPNSAFWGEYLRGGSRPVEIDFFGPAPPPAVAPAPTPEPVVPPVMCGLHVSDSESSELDNLV</sequence>
<evidence type="ECO:0000313" key="2">
    <source>
        <dbReference type="EMBL" id="KAF0935146.1"/>
    </source>
</evidence>
<dbReference type="Proteomes" id="UP000479710">
    <property type="component" value="Unassembled WGS sequence"/>
</dbReference>
<evidence type="ECO:0000256" key="1">
    <source>
        <dbReference type="SAM" id="MobiDB-lite"/>
    </source>
</evidence>
<dbReference type="OrthoDB" id="694505at2759"/>
<feature type="region of interest" description="Disordered" evidence="1">
    <location>
        <begin position="83"/>
        <end position="105"/>
    </location>
</feature>
<feature type="compositionally biased region" description="Pro residues" evidence="1">
    <location>
        <begin position="84"/>
        <end position="95"/>
    </location>
</feature>
<reference evidence="2 3" key="1">
    <citation type="submission" date="2019-11" db="EMBL/GenBank/DDBJ databases">
        <title>Whole genome sequence of Oryza granulata.</title>
        <authorList>
            <person name="Li W."/>
        </authorList>
    </citation>
    <scope>NUCLEOTIDE SEQUENCE [LARGE SCALE GENOMIC DNA]</scope>
    <source>
        <strain evidence="3">cv. Menghai</strain>
        <tissue evidence="2">Leaf</tissue>
    </source>
</reference>
<proteinExistence type="predicted"/>
<protein>
    <submittedName>
        <fullName evidence="2">Uncharacterized protein</fullName>
    </submittedName>
</protein>
<name>A0A6G1FDX6_9ORYZ</name>
<gene>
    <name evidence="2" type="ORF">E2562_030429</name>
</gene>
<accession>A0A6G1FDX6</accession>